<name>A0A9N7U8Y8_PLEPL</name>
<proteinExistence type="predicted"/>
<sequence>MQMAQTGDRTADLQVGGRPLYPSATAARVWSWNYKKPNWFPISRIAAVERELDLGAWKVEAYPCLCMQQGVGVVGMQDLPGFRGNLLPGRGVAFGFNTPGPALKSSLTGGGGALMVVVHCPPPADGTGQDGEQVCRVQDPEPADLSMEEESDTRKINNSFLRDHNYATE</sequence>
<dbReference type="EMBL" id="CADEAL010000879">
    <property type="protein sequence ID" value="CAB1426322.1"/>
    <property type="molecule type" value="Genomic_DNA"/>
</dbReference>
<gene>
    <name evidence="2" type="ORF">PLEPLA_LOCUS14258</name>
</gene>
<organism evidence="2 3">
    <name type="scientific">Pleuronectes platessa</name>
    <name type="common">European plaice</name>
    <dbReference type="NCBI Taxonomy" id="8262"/>
    <lineage>
        <taxon>Eukaryota</taxon>
        <taxon>Metazoa</taxon>
        <taxon>Chordata</taxon>
        <taxon>Craniata</taxon>
        <taxon>Vertebrata</taxon>
        <taxon>Euteleostomi</taxon>
        <taxon>Actinopterygii</taxon>
        <taxon>Neopterygii</taxon>
        <taxon>Teleostei</taxon>
        <taxon>Neoteleostei</taxon>
        <taxon>Acanthomorphata</taxon>
        <taxon>Carangaria</taxon>
        <taxon>Pleuronectiformes</taxon>
        <taxon>Pleuronectoidei</taxon>
        <taxon>Pleuronectidae</taxon>
        <taxon>Pleuronectes</taxon>
    </lineage>
</organism>
<dbReference type="AlphaFoldDB" id="A0A9N7U8Y8"/>
<dbReference type="Proteomes" id="UP001153269">
    <property type="component" value="Unassembled WGS sequence"/>
</dbReference>
<feature type="region of interest" description="Disordered" evidence="1">
    <location>
        <begin position="138"/>
        <end position="169"/>
    </location>
</feature>
<comment type="caution">
    <text evidence="2">The sequence shown here is derived from an EMBL/GenBank/DDBJ whole genome shotgun (WGS) entry which is preliminary data.</text>
</comment>
<evidence type="ECO:0000313" key="2">
    <source>
        <dbReference type="EMBL" id="CAB1426322.1"/>
    </source>
</evidence>
<reference evidence="2" key="1">
    <citation type="submission" date="2020-03" db="EMBL/GenBank/DDBJ databases">
        <authorList>
            <person name="Weist P."/>
        </authorList>
    </citation>
    <scope>NUCLEOTIDE SEQUENCE</scope>
</reference>
<protein>
    <submittedName>
        <fullName evidence="2">Uncharacterized protein</fullName>
    </submittedName>
</protein>
<keyword evidence="3" id="KW-1185">Reference proteome</keyword>
<evidence type="ECO:0000313" key="3">
    <source>
        <dbReference type="Proteomes" id="UP001153269"/>
    </source>
</evidence>
<evidence type="ECO:0000256" key="1">
    <source>
        <dbReference type="SAM" id="MobiDB-lite"/>
    </source>
</evidence>
<feature type="non-terminal residue" evidence="2">
    <location>
        <position position="169"/>
    </location>
</feature>
<accession>A0A9N7U8Y8</accession>